<dbReference type="PANTHER" id="PTHR14369">
    <property type="entry name" value="SURFEIT LOCUS PROTEIN 6"/>
    <property type="match status" value="1"/>
</dbReference>
<gene>
    <name evidence="7" type="ORF">OTI717_LOCUS851</name>
</gene>
<dbReference type="GO" id="GO:0042273">
    <property type="term" value="P:ribosomal large subunit biogenesis"/>
    <property type="evidence" value="ECO:0007669"/>
    <property type="project" value="TreeGrafter"/>
</dbReference>
<evidence type="ECO:0000256" key="3">
    <source>
        <dbReference type="ARBA" id="ARBA00023242"/>
    </source>
</evidence>
<proteinExistence type="inferred from homology"/>
<feature type="region of interest" description="Disordered" evidence="4">
    <location>
        <begin position="289"/>
        <end position="331"/>
    </location>
</feature>
<dbReference type="PANTHER" id="PTHR14369:SF0">
    <property type="entry name" value="SURFEIT LOCUS PROTEIN 6"/>
    <property type="match status" value="1"/>
</dbReference>
<feature type="region of interest" description="Disordered" evidence="4">
    <location>
        <begin position="107"/>
        <end position="126"/>
    </location>
</feature>
<accession>A0A818G612</accession>
<dbReference type="GO" id="GO:0005730">
    <property type="term" value="C:nucleolus"/>
    <property type="evidence" value="ECO:0007669"/>
    <property type="project" value="TreeGrafter"/>
</dbReference>
<evidence type="ECO:0000259" key="5">
    <source>
        <dbReference type="Pfam" id="PF04935"/>
    </source>
</evidence>
<evidence type="ECO:0008006" key="9">
    <source>
        <dbReference type="Google" id="ProtNLM"/>
    </source>
</evidence>
<dbReference type="AlphaFoldDB" id="A0A818G612"/>
<organism evidence="7 8">
    <name type="scientific">Rotaria sordida</name>
    <dbReference type="NCBI Taxonomy" id="392033"/>
    <lineage>
        <taxon>Eukaryota</taxon>
        <taxon>Metazoa</taxon>
        <taxon>Spiralia</taxon>
        <taxon>Gnathifera</taxon>
        <taxon>Rotifera</taxon>
        <taxon>Eurotatoria</taxon>
        <taxon>Bdelloidea</taxon>
        <taxon>Philodinida</taxon>
        <taxon>Philodinidae</taxon>
        <taxon>Rotaria</taxon>
    </lineage>
</organism>
<dbReference type="Pfam" id="PF05347">
    <property type="entry name" value="Complex1_LYR"/>
    <property type="match status" value="1"/>
</dbReference>
<evidence type="ECO:0000256" key="4">
    <source>
        <dbReference type="SAM" id="MobiDB-lite"/>
    </source>
</evidence>
<dbReference type="InterPro" id="IPR007019">
    <property type="entry name" value="SURF6"/>
</dbReference>
<reference evidence="7" key="1">
    <citation type="submission" date="2021-02" db="EMBL/GenBank/DDBJ databases">
        <authorList>
            <person name="Nowell W R."/>
        </authorList>
    </citation>
    <scope>NUCLEOTIDE SEQUENCE</scope>
</reference>
<feature type="domain" description="Ribosomal RNA-processing protein 14/surfeit locus protein 6 C-terminal" evidence="5">
    <location>
        <begin position="141"/>
        <end position="337"/>
    </location>
</feature>
<name>A0A818G612_9BILA</name>
<evidence type="ECO:0000256" key="1">
    <source>
        <dbReference type="ARBA" id="ARBA00004123"/>
    </source>
</evidence>
<evidence type="ECO:0000313" key="7">
    <source>
        <dbReference type="EMBL" id="CAF3486469.1"/>
    </source>
</evidence>
<dbReference type="InterPro" id="IPR029190">
    <property type="entry name" value="Rrp14/SURF6_C"/>
</dbReference>
<keyword evidence="3" id="KW-0539">Nucleus</keyword>
<feature type="region of interest" description="Disordered" evidence="4">
    <location>
        <begin position="138"/>
        <end position="202"/>
    </location>
</feature>
<feature type="compositionally biased region" description="Basic and acidic residues" evidence="4">
    <location>
        <begin position="308"/>
        <end position="331"/>
    </location>
</feature>
<dbReference type="Pfam" id="PF04935">
    <property type="entry name" value="SURF6"/>
    <property type="match status" value="1"/>
</dbReference>
<dbReference type="GO" id="GO:0003723">
    <property type="term" value="F:RNA binding"/>
    <property type="evidence" value="ECO:0007669"/>
    <property type="project" value="TreeGrafter"/>
</dbReference>
<evidence type="ECO:0000256" key="2">
    <source>
        <dbReference type="ARBA" id="ARBA00005904"/>
    </source>
</evidence>
<evidence type="ECO:0000259" key="6">
    <source>
        <dbReference type="Pfam" id="PF05347"/>
    </source>
</evidence>
<comment type="caution">
    <text evidence="7">The sequence shown here is derived from an EMBL/GenBank/DDBJ whole genome shotgun (WGS) entry which is preliminary data.</text>
</comment>
<dbReference type="EMBL" id="CAJOAX010000032">
    <property type="protein sequence ID" value="CAF3486469.1"/>
    <property type="molecule type" value="Genomic_DNA"/>
</dbReference>
<dbReference type="Proteomes" id="UP000663823">
    <property type="component" value="Unassembled WGS sequence"/>
</dbReference>
<sequence>MTDTDINTSDVNITQDDAIHRHPEIEHFLNLNTILHSLVDFIRPETYIAQDELQTYNELKDKFLRESTLKRNKQQQKIKGQTSTSSLEVAGIESIRTTSGIYRFLAHHHKNNPSTNNNKQKSDTSISREELLKKLHEKMPHRQQQTENGIDHTVKRKHTKDKSKEREKKARISTKEWTKTTSSSSNDTHNSKSSTIPNQITFGRFEFNTEDSIDTKSKKKKSNKFQSKQKQLINTLKQVESEQNELNRLQEENPEQGKELLRSKHWKTALAKAKGEKIRDNIQLLRKTIKKQNKRREQSAKKWQQNKSETEKRVKERQEKRKDNLQKRKDDKKAKLKKKLIKKGHIFIMSTRQLEVLRLYRDLLKYSQTLKYTDVDFYLTRIKQEFAKGKLLENEDEIARQIAKGQEFLKNKRLI</sequence>
<dbReference type="GO" id="GO:0003677">
    <property type="term" value="F:DNA binding"/>
    <property type="evidence" value="ECO:0007669"/>
    <property type="project" value="TreeGrafter"/>
</dbReference>
<comment type="subcellular location">
    <subcellularLocation>
        <location evidence="1">Nucleus</location>
    </subcellularLocation>
</comment>
<protein>
    <recommendedName>
        <fullName evidence="9">Ribosomal RNA-processing protein 14/surfeit locus protein 6 C-terminal domain-containing protein</fullName>
    </recommendedName>
</protein>
<feature type="domain" description="Complex 1 LYR protein" evidence="6">
    <location>
        <begin position="355"/>
        <end position="410"/>
    </location>
</feature>
<feature type="compositionally biased region" description="Low complexity" evidence="4">
    <location>
        <begin position="179"/>
        <end position="195"/>
    </location>
</feature>
<comment type="similarity">
    <text evidence="2">Belongs to the SURF6 family.</text>
</comment>
<dbReference type="InterPro" id="IPR008011">
    <property type="entry name" value="Complex1_LYR_dom"/>
</dbReference>
<feature type="compositionally biased region" description="Basic and acidic residues" evidence="4">
    <location>
        <begin position="162"/>
        <end position="178"/>
    </location>
</feature>
<dbReference type="GO" id="GO:0042274">
    <property type="term" value="P:ribosomal small subunit biogenesis"/>
    <property type="evidence" value="ECO:0007669"/>
    <property type="project" value="TreeGrafter"/>
</dbReference>
<evidence type="ECO:0000313" key="8">
    <source>
        <dbReference type="Proteomes" id="UP000663823"/>
    </source>
</evidence>